<keyword evidence="4 7" id="KW-1133">Transmembrane helix</keyword>
<protein>
    <submittedName>
        <fullName evidence="8">Membrane protein</fullName>
    </submittedName>
</protein>
<evidence type="ECO:0000256" key="4">
    <source>
        <dbReference type="ARBA" id="ARBA00022989"/>
    </source>
</evidence>
<reference evidence="8" key="1">
    <citation type="journal article" date="2014" name="Int. J. Syst. Evol. Microbiol.">
        <title>Complete genome sequence of Corynebacterium casei LMG S-19264T (=DSM 44701T), isolated from a smear-ripened cheese.</title>
        <authorList>
            <consortium name="US DOE Joint Genome Institute (JGI-PGF)"/>
            <person name="Walter F."/>
            <person name="Albersmeier A."/>
            <person name="Kalinowski J."/>
            <person name="Ruckert C."/>
        </authorList>
    </citation>
    <scope>NUCLEOTIDE SEQUENCE</scope>
    <source>
        <strain evidence="8">CGMCC 1.15388</strain>
    </source>
</reference>
<keyword evidence="5 7" id="KW-0472">Membrane</keyword>
<name>A0A917AQN6_9MICC</name>
<keyword evidence="2" id="KW-1003">Cell membrane</keyword>
<feature type="transmembrane region" description="Helical" evidence="7">
    <location>
        <begin position="188"/>
        <end position="206"/>
    </location>
</feature>
<dbReference type="Proteomes" id="UP000633136">
    <property type="component" value="Unassembled WGS sequence"/>
</dbReference>
<evidence type="ECO:0000256" key="2">
    <source>
        <dbReference type="ARBA" id="ARBA00022475"/>
    </source>
</evidence>
<comment type="subcellular location">
    <subcellularLocation>
        <location evidence="1">Cell membrane</location>
        <topology evidence="1">Multi-pass membrane protein</topology>
    </subcellularLocation>
</comment>
<dbReference type="Pfam" id="PF02588">
    <property type="entry name" value="YitT_membrane"/>
    <property type="match status" value="1"/>
</dbReference>
<dbReference type="GO" id="GO:0005886">
    <property type="term" value="C:plasma membrane"/>
    <property type="evidence" value="ECO:0007669"/>
    <property type="project" value="UniProtKB-SubCell"/>
</dbReference>
<reference evidence="8" key="2">
    <citation type="submission" date="2020-09" db="EMBL/GenBank/DDBJ databases">
        <authorList>
            <person name="Sun Q."/>
            <person name="Zhou Y."/>
        </authorList>
    </citation>
    <scope>NUCLEOTIDE SEQUENCE</scope>
    <source>
        <strain evidence="8">CGMCC 1.15388</strain>
    </source>
</reference>
<organism evidence="8 9">
    <name type="scientific">Nesterenkonia cremea</name>
    <dbReference type="NCBI Taxonomy" id="1882340"/>
    <lineage>
        <taxon>Bacteria</taxon>
        <taxon>Bacillati</taxon>
        <taxon>Actinomycetota</taxon>
        <taxon>Actinomycetes</taxon>
        <taxon>Micrococcales</taxon>
        <taxon>Micrococcaceae</taxon>
        <taxon>Nesterenkonia</taxon>
    </lineage>
</organism>
<dbReference type="PANTHER" id="PTHR33545:SF5">
    <property type="entry name" value="UPF0750 MEMBRANE PROTEIN YITT"/>
    <property type="match status" value="1"/>
</dbReference>
<evidence type="ECO:0000256" key="5">
    <source>
        <dbReference type="ARBA" id="ARBA00023136"/>
    </source>
</evidence>
<evidence type="ECO:0000313" key="8">
    <source>
        <dbReference type="EMBL" id="GGE67238.1"/>
    </source>
</evidence>
<feature type="transmembrane region" description="Helical" evidence="7">
    <location>
        <begin position="124"/>
        <end position="142"/>
    </location>
</feature>
<dbReference type="AlphaFoldDB" id="A0A917AQN6"/>
<proteinExistence type="predicted"/>
<sequence>MHMLDSEKRRDDRPLATERTIPHSPPEDVLGVLTGTFLAALGLYLLQEAEAVTGGTAGLALLLTYATPLSFGWLFVLVNLPFFLLALWKKGWRFTLKTLVSVSIVSVFSEMNEFLLPIPDINPIYGIVAGNLLLGVALLIVFRHGSSLGGFNVLALIAQEQFHLRAGYVQMSLDLVVILLALTVMAPSGVVLSAAGAVVLNIVLAFNHRPGRYRA</sequence>
<evidence type="ECO:0000256" key="1">
    <source>
        <dbReference type="ARBA" id="ARBA00004651"/>
    </source>
</evidence>
<dbReference type="InterPro" id="IPR051461">
    <property type="entry name" value="UPF0750_membrane"/>
</dbReference>
<feature type="compositionally biased region" description="Basic and acidic residues" evidence="6">
    <location>
        <begin position="1"/>
        <end position="16"/>
    </location>
</feature>
<feature type="region of interest" description="Disordered" evidence="6">
    <location>
        <begin position="1"/>
        <end position="23"/>
    </location>
</feature>
<evidence type="ECO:0000256" key="7">
    <source>
        <dbReference type="SAM" id="Phobius"/>
    </source>
</evidence>
<dbReference type="InterPro" id="IPR003740">
    <property type="entry name" value="YitT"/>
</dbReference>
<accession>A0A917AQN6</accession>
<feature type="transmembrane region" description="Helical" evidence="7">
    <location>
        <begin position="59"/>
        <end position="87"/>
    </location>
</feature>
<keyword evidence="9" id="KW-1185">Reference proteome</keyword>
<evidence type="ECO:0000256" key="3">
    <source>
        <dbReference type="ARBA" id="ARBA00022692"/>
    </source>
</evidence>
<gene>
    <name evidence="8" type="ORF">GCM10011401_13210</name>
</gene>
<keyword evidence="3 7" id="KW-0812">Transmembrane</keyword>
<dbReference type="EMBL" id="BMIS01000004">
    <property type="protein sequence ID" value="GGE67238.1"/>
    <property type="molecule type" value="Genomic_DNA"/>
</dbReference>
<feature type="transmembrane region" description="Helical" evidence="7">
    <location>
        <begin position="29"/>
        <end position="47"/>
    </location>
</feature>
<dbReference type="PANTHER" id="PTHR33545">
    <property type="entry name" value="UPF0750 MEMBRANE PROTEIN YITT-RELATED"/>
    <property type="match status" value="1"/>
</dbReference>
<evidence type="ECO:0000256" key="6">
    <source>
        <dbReference type="SAM" id="MobiDB-lite"/>
    </source>
</evidence>
<evidence type="ECO:0000313" key="9">
    <source>
        <dbReference type="Proteomes" id="UP000633136"/>
    </source>
</evidence>
<comment type="caution">
    <text evidence="8">The sequence shown here is derived from an EMBL/GenBank/DDBJ whole genome shotgun (WGS) entry which is preliminary data.</text>
</comment>